<dbReference type="Gene3D" id="3.40.470.10">
    <property type="entry name" value="Uracil-DNA glycosylase-like domain"/>
    <property type="match status" value="1"/>
</dbReference>
<keyword evidence="7" id="KW-0234">DNA repair</keyword>
<dbReference type="Proteomes" id="UP000529637">
    <property type="component" value="Unassembled WGS sequence"/>
</dbReference>
<keyword evidence="4" id="KW-0378">Hydrolase</keyword>
<sequence>MPSPGPLDDLRAIAATLDGIDVECYRRHDRHPHEPVLGLGAPQARWCFFGRDPGEQEVRLQQPFVGPAGQNIRAVLSELGADAADVYWMNTVPFKPLGNRPWSLAVRRRCRPPLLELLAGWQGRRVIAFGEAAFGWFGLGDATLRRELDAFRTRADTYEAELDVVLDMPDATVRRLTLCPVPHPSGANARWARAFPTLLKARLRATT</sequence>
<dbReference type="InterPro" id="IPR036895">
    <property type="entry name" value="Uracil-DNA_glycosylase-like_sf"/>
</dbReference>
<organism evidence="9 10">
    <name type="scientific">Piscinibacter koreensis</name>
    <dbReference type="NCBI Taxonomy" id="2742824"/>
    <lineage>
        <taxon>Bacteria</taxon>
        <taxon>Pseudomonadati</taxon>
        <taxon>Pseudomonadota</taxon>
        <taxon>Betaproteobacteria</taxon>
        <taxon>Burkholderiales</taxon>
        <taxon>Sphaerotilaceae</taxon>
        <taxon>Piscinibacter</taxon>
    </lineage>
</organism>
<dbReference type="SMART" id="SM00986">
    <property type="entry name" value="UDG"/>
    <property type="match status" value="1"/>
</dbReference>
<keyword evidence="2" id="KW-0479">Metal-binding</keyword>
<dbReference type="GO" id="GO:0097506">
    <property type="term" value="F:deaminated base DNA N-glycosylase activity"/>
    <property type="evidence" value="ECO:0007669"/>
    <property type="project" value="UniProtKB-ARBA"/>
</dbReference>
<keyword evidence="3" id="KW-0227">DNA damage</keyword>
<accession>A0A7Y6NS71</accession>
<dbReference type="GO" id="GO:0051539">
    <property type="term" value="F:4 iron, 4 sulfur cluster binding"/>
    <property type="evidence" value="ECO:0007669"/>
    <property type="project" value="UniProtKB-KW"/>
</dbReference>
<keyword evidence="6" id="KW-0411">Iron-sulfur</keyword>
<evidence type="ECO:0000256" key="4">
    <source>
        <dbReference type="ARBA" id="ARBA00022801"/>
    </source>
</evidence>
<reference evidence="9 10" key="1">
    <citation type="submission" date="2020-06" db="EMBL/GenBank/DDBJ databases">
        <title>Schlegella sp. ID0723 isolated from air conditioner.</title>
        <authorList>
            <person name="Kim D.Y."/>
            <person name="Kim D.-U."/>
        </authorList>
    </citation>
    <scope>NUCLEOTIDE SEQUENCE [LARGE SCALE GENOMIC DNA]</scope>
    <source>
        <strain evidence="9 10">ID0723</strain>
    </source>
</reference>
<evidence type="ECO:0000256" key="2">
    <source>
        <dbReference type="ARBA" id="ARBA00022723"/>
    </source>
</evidence>
<dbReference type="GO" id="GO:0046872">
    <property type="term" value="F:metal ion binding"/>
    <property type="evidence" value="ECO:0007669"/>
    <property type="project" value="UniProtKB-KW"/>
</dbReference>
<comment type="caution">
    <text evidence="9">The sequence shown here is derived from an EMBL/GenBank/DDBJ whole genome shotgun (WGS) entry which is preliminary data.</text>
</comment>
<dbReference type="PANTHER" id="PTHR33693:SF1">
    <property type="entry name" value="TYPE-4 URACIL-DNA GLYCOSYLASE"/>
    <property type="match status" value="1"/>
</dbReference>
<dbReference type="Pfam" id="PF03167">
    <property type="entry name" value="UDG"/>
    <property type="match status" value="1"/>
</dbReference>
<evidence type="ECO:0000313" key="10">
    <source>
        <dbReference type="Proteomes" id="UP000529637"/>
    </source>
</evidence>
<dbReference type="InterPro" id="IPR005122">
    <property type="entry name" value="Uracil-DNA_glycosylase-like"/>
</dbReference>
<keyword evidence="10" id="KW-1185">Reference proteome</keyword>
<keyword evidence="5" id="KW-0408">Iron</keyword>
<gene>
    <name evidence="9" type="ORF">HQN59_21455</name>
</gene>
<name>A0A7Y6NS71_9BURK</name>
<dbReference type="EMBL" id="JABWMJ010000012">
    <property type="protein sequence ID" value="NUZ08323.1"/>
    <property type="molecule type" value="Genomic_DNA"/>
</dbReference>
<dbReference type="PANTHER" id="PTHR33693">
    <property type="entry name" value="TYPE-5 URACIL-DNA GLYCOSYLASE"/>
    <property type="match status" value="1"/>
</dbReference>
<keyword evidence="1" id="KW-0004">4Fe-4S</keyword>
<dbReference type="InterPro" id="IPR051536">
    <property type="entry name" value="UDG_Type-4/5"/>
</dbReference>
<evidence type="ECO:0000256" key="3">
    <source>
        <dbReference type="ARBA" id="ARBA00022763"/>
    </source>
</evidence>
<feature type="domain" description="Uracil-DNA glycosylase-like" evidence="8">
    <location>
        <begin position="37"/>
        <end position="207"/>
    </location>
</feature>
<evidence type="ECO:0000256" key="7">
    <source>
        <dbReference type="ARBA" id="ARBA00023204"/>
    </source>
</evidence>
<evidence type="ECO:0000313" key="9">
    <source>
        <dbReference type="EMBL" id="NUZ08323.1"/>
    </source>
</evidence>
<evidence type="ECO:0000256" key="5">
    <source>
        <dbReference type="ARBA" id="ARBA00023004"/>
    </source>
</evidence>
<dbReference type="RefSeq" id="WP_176071160.1">
    <property type="nucleotide sequence ID" value="NZ_JABWMJ010000012.1"/>
</dbReference>
<evidence type="ECO:0000256" key="1">
    <source>
        <dbReference type="ARBA" id="ARBA00022485"/>
    </source>
</evidence>
<evidence type="ECO:0000259" key="8">
    <source>
        <dbReference type="SMART" id="SM00986"/>
    </source>
</evidence>
<evidence type="ECO:0000256" key="6">
    <source>
        <dbReference type="ARBA" id="ARBA00023014"/>
    </source>
</evidence>
<dbReference type="GO" id="GO:0006281">
    <property type="term" value="P:DNA repair"/>
    <property type="evidence" value="ECO:0007669"/>
    <property type="project" value="UniProtKB-KW"/>
</dbReference>
<dbReference type="SMART" id="SM00987">
    <property type="entry name" value="UreE_C"/>
    <property type="match status" value="1"/>
</dbReference>
<proteinExistence type="predicted"/>
<dbReference type="SUPFAM" id="SSF52141">
    <property type="entry name" value="Uracil-DNA glycosylase-like"/>
    <property type="match status" value="1"/>
</dbReference>
<protein>
    <submittedName>
        <fullName evidence="9">Uracil-DNA glycosylase family protein</fullName>
    </submittedName>
</protein>
<dbReference type="AlphaFoldDB" id="A0A7Y6NS71"/>